<gene>
    <name evidence="1" type="ORF">H4K34_02210</name>
</gene>
<accession>A0A7H0VG31</accession>
<keyword evidence="2" id="KW-1185">Reference proteome</keyword>
<reference evidence="1 2" key="1">
    <citation type="submission" date="2020-08" db="EMBL/GenBank/DDBJ databases">
        <title>Croceimicrobium hydrocarbonivorans gen. nov., sp. nov., a novel marine bacterium isolated from a bacterial consortium that degrades polyethylene terephthalate.</title>
        <authorList>
            <person name="Liu R."/>
        </authorList>
    </citation>
    <scope>NUCLEOTIDE SEQUENCE [LARGE SCALE GENOMIC DNA]</scope>
    <source>
        <strain evidence="1 2">A20-9</strain>
    </source>
</reference>
<sequence>MKKFALPLLILGILALAAYWYVFHKPHRDLIHEEAAFSLSANNLMSDFQKDRALADSLYIDQIISLKGVVKELQEAALILEPGIYGSLDSTESMPALKVGDSVQIRGRVLSFDELFEEVKLDFVQFENQ</sequence>
<evidence type="ECO:0008006" key="3">
    <source>
        <dbReference type="Google" id="ProtNLM"/>
    </source>
</evidence>
<dbReference type="Proteomes" id="UP000516305">
    <property type="component" value="Chromosome"/>
</dbReference>
<dbReference type="InterPro" id="IPR024422">
    <property type="entry name" value="Protein_unknown_function_OB"/>
</dbReference>
<evidence type="ECO:0000313" key="1">
    <source>
        <dbReference type="EMBL" id="QNR24679.1"/>
    </source>
</evidence>
<protein>
    <recommendedName>
        <fullName evidence="3">tRNA_anti-like</fullName>
    </recommendedName>
</protein>
<dbReference type="EMBL" id="CP060139">
    <property type="protein sequence ID" value="QNR24679.1"/>
    <property type="molecule type" value="Genomic_DNA"/>
</dbReference>
<dbReference type="KEGG" id="chyd:H4K34_02210"/>
<proteinExistence type="predicted"/>
<dbReference type="RefSeq" id="WP_210759206.1">
    <property type="nucleotide sequence ID" value="NZ_CP060139.1"/>
</dbReference>
<name>A0A7H0VG31_9FLAO</name>
<organism evidence="1 2">
    <name type="scientific">Croceimicrobium hydrocarbonivorans</name>
    <dbReference type="NCBI Taxonomy" id="2761580"/>
    <lineage>
        <taxon>Bacteria</taxon>
        <taxon>Pseudomonadati</taxon>
        <taxon>Bacteroidota</taxon>
        <taxon>Flavobacteriia</taxon>
        <taxon>Flavobacteriales</taxon>
        <taxon>Owenweeksiaceae</taxon>
        <taxon>Croceimicrobium</taxon>
    </lineage>
</organism>
<dbReference type="Pfam" id="PF12869">
    <property type="entry name" value="tRNA_anti-like"/>
    <property type="match status" value="1"/>
</dbReference>
<evidence type="ECO:0000313" key="2">
    <source>
        <dbReference type="Proteomes" id="UP000516305"/>
    </source>
</evidence>
<dbReference type="AlphaFoldDB" id="A0A7H0VG31"/>